<reference evidence="2" key="3">
    <citation type="journal article" date="2012" name="PLoS ONE">
        <title>Mind the gap: upgrading genomes with Pacific Biosciences RS long-read sequencing technology.</title>
        <authorList>
            <person name="English A.C."/>
            <person name="Richards S."/>
            <person name="Han Y."/>
            <person name="Wang M."/>
            <person name="Vee V."/>
            <person name="Qu J."/>
            <person name="Qin X."/>
            <person name="Muzny D.M."/>
            <person name="Reid J.G."/>
            <person name="Worley K.C."/>
            <person name="Gibbs R.A."/>
        </authorList>
    </citation>
    <scope>NUCLEOTIDE SEQUENCE</scope>
    <source>
        <strain evidence="2">MV2-25</strain>
    </source>
</reference>
<protein>
    <submittedName>
        <fullName evidence="2">Uncharacterized protein</fullName>
    </submittedName>
</protein>
<feature type="compositionally biased region" description="Basic and acidic residues" evidence="1">
    <location>
        <begin position="27"/>
        <end position="39"/>
    </location>
</feature>
<accession>A0A0R3NWZ7</accession>
<reference evidence="2" key="1">
    <citation type="journal article" date="2005" name="Genome Res.">
        <title>Comparative genome sequencing of Drosophila pseudoobscura: chromosomal, gene, and cis-element evolution.</title>
        <authorList>
            <person name="Richards S."/>
            <person name="Liu Y."/>
            <person name="Bettencourt B.R."/>
            <person name="Hradecky P."/>
            <person name="Letovsky S."/>
            <person name="Nielsen R."/>
            <person name="Thornton K."/>
            <person name="Hubisz M.J."/>
            <person name="Chen R."/>
            <person name="Meisel R.P."/>
            <person name="Couronne O."/>
            <person name="Hua S."/>
            <person name="Smith M.A."/>
            <person name="Zhang P."/>
            <person name="Liu J."/>
            <person name="Bussemaker H.J."/>
            <person name="van Batenburg M.F."/>
            <person name="Howells S.L."/>
            <person name="Scherer S.E."/>
            <person name="Sodergren E."/>
            <person name="Matthews B.B."/>
            <person name="Crosby M.A."/>
            <person name="Schroeder A.J."/>
            <person name="Ortiz-Barrientos D."/>
            <person name="Rives C.M."/>
            <person name="Metzker M.L."/>
            <person name="Muzny D.M."/>
            <person name="Scott G."/>
            <person name="Steffen D."/>
            <person name="Wheeler D.A."/>
            <person name="Worley K.C."/>
            <person name="Havlak P."/>
            <person name="Durbin K.J."/>
            <person name="Egan A."/>
            <person name="Gill R."/>
            <person name="Hume J."/>
            <person name="Morgan M.B."/>
            <person name="Miner G."/>
            <person name="Hamilton C."/>
            <person name="Huang Y."/>
            <person name="Waldron L."/>
            <person name="Verduzco D."/>
            <person name="Clerc-Blankenburg K.P."/>
            <person name="Dubchak I."/>
            <person name="Noor M.A."/>
            <person name="Anderson W."/>
            <person name="White K.P."/>
            <person name="Clark A.G."/>
            <person name="Schaeffer S.W."/>
            <person name="Gelbart W."/>
            <person name="Weinstock G.M."/>
            <person name="Gibbs R.A."/>
        </authorList>
    </citation>
    <scope>NUCLEOTIDE SEQUENCE [LARGE SCALE GENOMIC DNA]</scope>
    <source>
        <strain evidence="2">MV2-25</strain>
    </source>
</reference>
<dbReference type="AlphaFoldDB" id="A0A0R3NWZ7"/>
<organism evidence="2">
    <name type="scientific">Drosophila pseudoobscura pseudoobscura</name>
    <name type="common">Fruit fly</name>
    <dbReference type="NCBI Taxonomy" id="46245"/>
    <lineage>
        <taxon>Eukaryota</taxon>
        <taxon>Metazoa</taxon>
        <taxon>Ecdysozoa</taxon>
        <taxon>Arthropoda</taxon>
        <taxon>Hexapoda</taxon>
        <taxon>Insecta</taxon>
        <taxon>Pterygota</taxon>
        <taxon>Neoptera</taxon>
        <taxon>Endopterygota</taxon>
        <taxon>Diptera</taxon>
        <taxon>Brachycera</taxon>
        <taxon>Muscomorpha</taxon>
        <taxon>Ephydroidea</taxon>
        <taxon>Drosophilidae</taxon>
        <taxon>Drosophila</taxon>
        <taxon>Sophophora</taxon>
    </lineage>
</organism>
<reference evidence="2" key="2">
    <citation type="journal article" date="2007" name="Nature">
        <title>Evolution of genes and genomes on the Drosophila phylogeny.</title>
        <authorList>
            <consortium name="Drosophila 12 Genomes Consortium"/>
            <person name="Clark A.G."/>
            <person name="Eisen M.B."/>
            <person name="Smith D.R."/>
            <person name="Bergman C.M."/>
            <person name="Oliver B."/>
            <person name="Markow T.A."/>
            <person name="Kaufman T.C."/>
            <person name="Kellis M."/>
            <person name="Gelbart W."/>
            <person name="Iyer V.N."/>
            <person name="Pollard D.A."/>
            <person name="Sackton T.B."/>
            <person name="Larracuente A.M."/>
            <person name="Singh N.D."/>
            <person name="Abad J.P."/>
            <person name="Abt D.N."/>
            <person name="Adryan B."/>
            <person name="Aguade M."/>
            <person name="Akashi H."/>
            <person name="Anderson W.W."/>
            <person name="Aquadro C.F."/>
            <person name="Ardell D.H."/>
            <person name="Arguello R."/>
            <person name="Artieri C.G."/>
            <person name="Barbash D.A."/>
            <person name="Barker D."/>
            <person name="Barsanti P."/>
            <person name="Batterham P."/>
            <person name="Batzoglou S."/>
            <person name="Begun D."/>
            <person name="Bhutkar A."/>
            <person name="Blanco E."/>
            <person name="Bosak S.A."/>
            <person name="Bradley R.K."/>
            <person name="Brand A.D."/>
            <person name="Brent M.R."/>
            <person name="Brooks A.N."/>
            <person name="Brown R.H."/>
            <person name="Butlin R.K."/>
            <person name="Caggese C."/>
            <person name="Calvi B.R."/>
            <person name="Bernardo de Carvalho A."/>
            <person name="Caspi A."/>
            <person name="Castrezana S."/>
            <person name="Celniker S.E."/>
            <person name="Chang J.L."/>
            <person name="Chapple C."/>
            <person name="Chatterji S."/>
            <person name="Chinwalla A."/>
            <person name="Civetta A."/>
            <person name="Clifton S.W."/>
            <person name="Comeron J.M."/>
            <person name="Costello J.C."/>
            <person name="Coyne J.A."/>
            <person name="Daub J."/>
            <person name="David R.G."/>
            <person name="Delcher A.L."/>
            <person name="Delehaunty K."/>
            <person name="Do C.B."/>
            <person name="Ebling H."/>
            <person name="Edwards K."/>
            <person name="Eickbush T."/>
            <person name="Evans J.D."/>
            <person name="Filipski A."/>
            <person name="Findeiss S."/>
            <person name="Freyhult E."/>
            <person name="Fulton L."/>
            <person name="Fulton R."/>
            <person name="Garcia A.C."/>
            <person name="Gardiner A."/>
            <person name="Garfield D.A."/>
            <person name="Garvin B.E."/>
            <person name="Gibson G."/>
            <person name="Gilbert D."/>
            <person name="Gnerre S."/>
            <person name="Godfrey J."/>
            <person name="Good R."/>
            <person name="Gotea V."/>
            <person name="Gravely B."/>
            <person name="Greenberg A.J."/>
            <person name="Griffiths-Jones S."/>
            <person name="Gross S."/>
            <person name="Guigo R."/>
            <person name="Gustafson E.A."/>
            <person name="Haerty W."/>
            <person name="Hahn M.W."/>
            <person name="Halligan D.L."/>
            <person name="Halpern A.L."/>
            <person name="Halter G.M."/>
            <person name="Han M.V."/>
            <person name="Heger A."/>
            <person name="Hillier L."/>
            <person name="Hinrichs A.S."/>
            <person name="Holmes I."/>
            <person name="Hoskins R.A."/>
            <person name="Hubisz M.J."/>
            <person name="Hultmark D."/>
            <person name="Huntley M.A."/>
            <person name="Jaffe D.B."/>
            <person name="Jagadeeshan S."/>
            <person name="Jeck W.R."/>
            <person name="Johnson J."/>
            <person name="Jones C.D."/>
            <person name="Jordan W.C."/>
            <person name="Karpen G.H."/>
            <person name="Kataoka E."/>
            <person name="Keightley P.D."/>
            <person name="Kheradpour P."/>
            <person name="Kirkness E.F."/>
            <person name="Koerich L.B."/>
            <person name="Kristiansen K."/>
            <person name="Kudrna D."/>
            <person name="Kulathinal R.J."/>
            <person name="Kumar S."/>
            <person name="Kwok R."/>
            <person name="Lander E."/>
            <person name="Langley C.H."/>
            <person name="Lapoint R."/>
            <person name="Lazzaro B.P."/>
            <person name="Lee S.J."/>
            <person name="Levesque L."/>
            <person name="Li R."/>
            <person name="Lin C.F."/>
            <person name="Lin M.F."/>
            <person name="Lindblad-Toh K."/>
            <person name="Llopart A."/>
            <person name="Long M."/>
            <person name="Low L."/>
            <person name="Lozovsky E."/>
            <person name="Lu J."/>
            <person name="Luo M."/>
            <person name="Machado C.A."/>
            <person name="Makalowski W."/>
            <person name="Marzo M."/>
            <person name="Matsuda M."/>
            <person name="Matzkin L."/>
            <person name="McAllister B."/>
            <person name="McBride C.S."/>
            <person name="McKernan B."/>
            <person name="McKernan K."/>
            <person name="Mendez-Lago M."/>
            <person name="Minx P."/>
            <person name="Mollenhauer M.U."/>
            <person name="Montooth K."/>
            <person name="Mount S.M."/>
            <person name="Mu X."/>
            <person name="Myers E."/>
            <person name="Negre B."/>
            <person name="Newfeld S."/>
            <person name="Nielsen R."/>
            <person name="Noor M.A."/>
            <person name="O'Grady P."/>
            <person name="Pachter L."/>
            <person name="Papaceit M."/>
            <person name="Parisi M.J."/>
            <person name="Parisi M."/>
            <person name="Parts L."/>
            <person name="Pedersen J.S."/>
            <person name="Pesole G."/>
            <person name="Phillippy A.M."/>
            <person name="Ponting C.P."/>
            <person name="Pop M."/>
            <person name="Porcelli D."/>
            <person name="Powell J.R."/>
            <person name="Prohaska S."/>
            <person name="Pruitt K."/>
            <person name="Puig M."/>
            <person name="Quesneville H."/>
            <person name="Ram K.R."/>
            <person name="Rand D."/>
            <person name="Rasmussen M.D."/>
            <person name="Reed L.K."/>
            <person name="Reenan R."/>
            <person name="Reily A."/>
            <person name="Remington K.A."/>
            <person name="Rieger T.T."/>
            <person name="Ritchie M.G."/>
            <person name="Robin C."/>
            <person name="Rogers Y.H."/>
            <person name="Rohde C."/>
            <person name="Rozas J."/>
            <person name="Rubenfield M.J."/>
            <person name="Ruiz A."/>
            <person name="Russo S."/>
            <person name="Salzberg S.L."/>
            <person name="Sanchez-Gracia A."/>
            <person name="Saranga D.J."/>
            <person name="Sato H."/>
            <person name="Schaeffer S.W."/>
            <person name="Schatz M.C."/>
            <person name="Schlenke T."/>
            <person name="Schwartz R."/>
            <person name="Segarra C."/>
            <person name="Singh R.S."/>
            <person name="Sirot L."/>
            <person name="Sirota M."/>
            <person name="Sisneros N.B."/>
            <person name="Smith C.D."/>
            <person name="Smith T.F."/>
            <person name="Spieth J."/>
            <person name="Stage D.E."/>
            <person name="Stark A."/>
            <person name="Stephan W."/>
            <person name="Strausberg R.L."/>
            <person name="Strempel S."/>
            <person name="Sturgill D."/>
            <person name="Sutton G."/>
            <person name="Sutton G.G."/>
            <person name="Tao W."/>
            <person name="Teichmann S."/>
            <person name="Tobari Y.N."/>
            <person name="Tomimura Y."/>
            <person name="Tsolas J.M."/>
            <person name="Valente V.L."/>
            <person name="Venter E."/>
            <person name="Venter J.C."/>
            <person name="Vicario S."/>
            <person name="Vieira F.G."/>
            <person name="Vilella A.J."/>
            <person name="Villasante A."/>
            <person name="Walenz B."/>
            <person name="Wang J."/>
            <person name="Wasserman M."/>
            <person name="Watts T."/>
            <person name="Wilson D."/>
            <person name="Wilson R.K."/>
            <person name="Wing R.A."/>
            <person name="Wolfner M.F."/>
            <person name="Wong A."/>
            <person name="Wong G.K."/>
            <person name="Wu C.I."/>
            <person name="Wu G."/>
            <person name="Yamamoto D."/>
            <person name="Yang H.P."/>
            <person name="Yang S.P."/>
            <person name="Yorke J.A."/>
            <person name="Yoshida K."/>
            <person name="Zdobnov E."/>
            <person name="Zhang P."/>
            <person name="Zhang Y."/>
            <person name="Zimin A.V."/>
            <person name="Baldwin J."/>
            <person name="Abdouelleil A."/>
            <person name="Abdulkadir J."/>
            <person name="Abebe A."/>
            <person name="Abera B."/>
            <person name="Abreu J."/>
            <person name="Acer S.C."/>
            <person name="Aftuck L."/>
            <person name="Alexander A."/>
            <person name="An P."/>
            <person name="Anderson E."/>
            <person name="Anderson S."/>
            <person name="Arachi H."/>
            <person name="Azer M."/>
            <person name="Bachantsang P."/>
            <person name="Barry A."/>
            <person name="Bayul T."/>
            <person name="Berlin A."/>
            <person name="Bessette D."/>
            <person name="Bloom T."/>
            <person name="Blye J."/>
            <person name="Boguslavskiy L."/>
            <person name="Bonnet C."/>
            <person name="Boukhgalter B."/>
            <person name="Bourzgui I."/>
            <person name="Brown A."/>
            <person name="Cahill P."/>
            <person name="Channer S."/>
            <person name="Cheshatsang Y."/>
            <person name="Chuda L."/>
            <person name="Citroen M."/>
            <person name="Collymore A."/>
            <person name="Cooke P."/>
            <person name="Costello M."/>
            <person name="D'Aco K."/>
            <person name="Daza R."/>
            <person name="De Haan G."/>
            <person name="DeGray S."/>
            <person name="DeMaso C."/>
            <person name="Dhargay N."/>
            <person name="Dooley K."/>
            <person name="Dooley E."/>
            <person name="Doricent M."/>
            <person name="Dorje P."/>
            <person name="Dorjee K."/>
            <person name="Dupes A."/>
            <person name="Elong R."/>
            <person name="Falk J."/>
            <person name="Farina A."/>
            <person name="Faro S."/>
            <person name="Ferguson D."/>
            <person name="Fisher S."/>
            <person name="Foley C.D."/>
            <person name="Franke A."/>
            <person name="Friedrich D."/>
            <person name="Gadbois L."/>
            <person name="Gearin G."/>
            <person name="Gearin C.R."/>
            <person name="Giannoukos G."/>
            <person name="Goode T."/>
            <person name="Graham J."/>
            <person name="Grandbois E."/>
            <person name="Grewal S."/>
            <person name="Gyaltsen K."/>
            <person name="Hafez N."/>
            <person name="Hagos B."/>
            <person name="Hall J."/>
            <person name="Henson C."/>
            <person name="Hollinger A."/>
            <person name="Honan T."/>
            <person name="Huard M.D."/>
            <person name="Hughes L."/>
            <person name="Hurhula B."/>
            <person name="Husby M.E."/>
            <person name="Kamat A."/>
            <person name="Kanga B."/>
            <person name="Kashin S."/>
            <person name="Khazanovich D."/>
            <person name="Kisner P."/>
            <person name="Lance K."/>
            <person name="Lara M."/>
            <person name="Lee W."/>
            <person name="Lennon N."/>
            <person name="Letendre F."/>
            <person name="LeVine R."/>
            <person name="Lipovsky A."/>
            <person name="Liu X."/>
            <person name="Liu J."/>
            <person name="Liu S."/>
            <person name="Lokyitsang T."/>
            <person name="Lokyitsang Y."/>
            <person name="Lubonja R."/>
            <person name="Lui A."/>
            <person name="MacDonald P."/>
            <person name="Magnisalis V."/>
            <person name="Maru K."/>
            <person name="Matthews C."/>
            <person name="McCusker W."/>
            <person name="McDonough S."/>
            <person name="Mehta T."/>
            <person name="Meldrim J."/>
            <person name="Meneus L."/>
            <person name="Mihai O."/>
            <person name="Mihalev A."/>
            <person name="Mihova T."/>
            <person name="Mittelman R."/>
            <person name="Mlenga V."/>
            <person name="Montmayeur A."/>
            <person name="Mulrain L."/>
            <person name="Navidi A."/>
            <person name="Naylor J."/>
            <person name="Negash T."/>
            <person name="Nguyen T."/>
            <person name="Nguyen N."/>
            <person name="Nicol R."/>
            <person name="Norbu C."/>
            <person name="Norbu N."/>
            <person name="Novod N."/>
            <person name="O'Neill B."/>
            <person name="Osman S."/>
            <person name="Markiewicz E."/>
            <person name="Oyono O.L."/>
            <person name="Patti C."/>
            <person name="Phunkhang P."/>
            <person name="Pierre F."/>
            <person name="Priest M."/>
            <person name="Raghuraman S."/>
            <person name="Rege F."/>
            <person name="Reyes R."/>
            <person name="Rise C."/>
            <person name="Rogov P."/>
            <person name="Ross K."/>
            <person name="Ryan E."/>
            <person name="Settipalli S."/>
            <person name="Shea T."/>
            <person name="Sherpa N."/>
            <person name="Shi L."/>
            <person name="Shih D."/>
            <person name="Sparrow T."/>
            <person name="Spaulding J."/>
            <person name="Stalker J."/>
            <person name="Stange-Thomann N."/>
            <person name="Stavropoulos S."/>
            <person name="Stone C."/>
            <person name="Strader C."/>
            <person name="Tesfaye S."/>
            <person name="Thomson T."/>
            <person name="Thoulutsang Y."/>
            <person name="Thoulutsang D."/>
            <person name="Topham K."/>
            <person name="Topping I."/>
            <person name="Tsamla T."/>
            <person name="Vassiliev H."/>
            <person name="Vo A."/>
            <person name="Wangchuk T."/>
            <person name="Wangdi T."/>
            <person name="Weiand M."/>
            <person name="Wilkinson J."/>
            <person name="Wilson A."/>
            <person name="Yadav S."/>
            <person name="Young G."/>
            <person name="Yu Q."/>
            <person name="Zembek L."/>
            <person name="Zhong D."/>
            <person name="Zimmer A."/>
            <person name="Zwirko Z."/>
            <person name="Jaffe D.B."/>
            <person name="Alvarez P."/>
            <person name="Brockman W."/>
            <person name="Butler J."/>
            <person name="Chin C."/>
            <person name="Gnerre S."/>
            <person name="Grabherr M."/>
            <person name="Kleber M."/>
            <person name="Mauceli E."/>
            <person name="MacCallum I."/>
        </authorList>
    </citation>
    <scope>NUCLEOTIDE SEQUENCE [LARGE SCALE GENOMIC DNA]</scope>
    <source>
        <strain evidence="2">MV2-25</strain>
    </source>
</reference>
<feature type="compositionally biased region" description="Acidic residues" evidence="1">
    <location>
        <begin position="1"/>
        <end position="11"/>
    </location>
</feature>
<reference evidence="2" key="4">
    <citation type="submission" date="2015-11" db="EMBL/GenBank/DDBJ databases">
        <authorList>
            <consortium name="FlyBase"/>
        </authorList>
    </citation>
    <scope>NUCLEOTIDE SEQUENCE</scope>
    <source>
        <strain evidence="2">MV2-25</strain>
    </source>
</reference>
<feature type="compositionally biased region" description="Low complexity" evidence="1">
    <location>
        <begin position="12"/>
        <end position="24"/>
    </location>
</feature>
<dbReference type="Bgee" id="FBgn0272409">
    <property type="expression patterns" value="Expressed in male reproductive system and 1 other cell type or tissue"/>
</dbReference>
<feature type="region of interest" description="Disordered" evidence="1">
    <location>
        <begin position="1"/>
        <end position="50"/>
    </location>
</feature>
<evidence type="ECO:0000256" key="1">
    <source>
        <dbReference type="SAM" id="MobiDB-lite"/>
    </source>
</evidence>
<gene>
    <name evidence="2" type="primary">Dpse\GA32002</name>
    <name evidence="2" type="ORF">Dpse_GA32002</name>
</gene>
<dbReference type="EMBL" id="CH476062">
    <property type="protein sequence ID" value="KRT05452.1"/>
    <property type="molecule type" value="Genomic_DNA"/>
</dbReference>
<evidence type="ECO:0000313" key="2">
    <source>
        <dbReference type="EMBL" id="KRT05452.1"/>
    </source>
</evidence>
<name>A0A0R3NWZ7_DROPS</name>
<sequence>MPTEEDQEEESCSCQSQTSQNQSEFSSIERTESDSKWEELSDGPSPRVSPLESLGAVVLSTMQPEHRQRMVALYHLVLETAVVKVVLLALQMLCCAVFCLVEKTVGVNETVGSNRL</sequence>
<proteinExistence type="predicted"/>